<feature type="region of interest" description="Disordered" evidence="6">
    <location>
        <begin position="563"/>
        <end position="601"/>
    </location>
</feature>
<protein>
    <recommendedName>
        <fullName evidence="7">Photolyase/cryptochrome alpha/beta domain-containing protein</fullName>
    </recommendedName>
</protein>
<dbReference type="InParanoid" id="G7E5F6"/>
<comment type="similarity">
    <text evidence="1">Belongs to the DNA photolyase class-1 family.</text>
</comment>
<dbReference type="Gene3D" id="1.25.40.80">
    <property type="match status" value="1"/>
</dbReference>
<dbReference type="GO" id="GO:0003677">
    <property type="term" value="F:DNA binding"/>
    <property type="evidence" value="ECO:0007669"/>
    <property type="project" value="TreeGrafter"/>
</dbReference>
<comment type="cofactor">
    <cofactor evidence="4">
        <name>FAD</name>
        <dbReference type="ChEBI" id="CHEBI:57692"/>
    </cofactor>
    <text evidence="4">Binds 1 FAD per subunit.</text>
</comment>
<evidence type="ECO:0000256" key="1">
    <source>
        <dbReference type="ARBA" id="ARBA00005862"/>
    </source>
</evidence>
<feature type="binding site" evidence="4">
    <location>
        <begin position="441"/>
        <end position="443"/>
    </location>
    <ligand>
        <name>FAD</name>
        <dbReference type="ChEBI" id="CHEBI:57692"/>
    </ligand>
</feature>
<dbReference type="STRING" id="764103.G7E5F6"/>
<dbReference type="RefSeq" id="XP_014569387.1">
    <property type="nucleotide sequence ID" value="XM_014713901.1"/>
</dbReference>
<feature type="site" description="Electron transfer via tryptophanyl radical" evidence="5">
    <location>
        <position position="451"/>
    </location>
</feature>
<dbReference type="GO" id="GO:0005634">
    <property type="term" value="C:nucleus"/>
    <property type="evidence" value="ECO:0007669"/>
    <property type="project" value="TreeGrafter"/>
</dbReference>
<dbReference type="GO" id="GO:0005737">
    <property type="term" value="C:cytoplasm"/>
    <property type="evidence" value="ECO:0007669"/>
    <property type="project" value="TreeGrafter"/>
</dbReference>
<name>G7E5F6_MIXOS</name>
<evidence type="ECO:0000256" key="6">
    <source>
        <dbReference type="SAM" id="MobiDB-lite"/>
    </source>
</evidence>
<evidence type="ECO:0000259" key="7">
    <source>
        <dbReference type="PROSITE" id="PS51645"/>
    </source>
</evidence>
<dbReference type="InterPro" id="IPR002081">
    <property type="entry name" value="Cryptochrome/DNA_photolyase_1"/>
</dbReference>
<dbReference type="AlphaFoldDB" id="G7E5F6"/>
<dbReference type="InterPro" id="IPR006050">
    <property type="entry name" value="DNA_photolyase_N"/>
</dbReference>
<feature type="compositionally biased region" description="Pro residues" evidence="6">
    <location>
        <begin position="163"/>
        <end position="179"/>
    </location>
</feature>
<keyword evidence="9" id="KW-1185">Reference proteome</keyword>
<evidence type="ECO:0000256" key="5">
    <source>
        <dbReference type="PIRSR" id="PIRSR602081-2"/>
    </source>
</evidence>
<organism evidence="8 9">
    <name type="scientific">Mixia osmundae (strain CBS 9802 / IAM 14324 / JCM 22182 / KY 12970)</name>
    <dbReference type="NCBI Taxonomy" id="764103"/>
    <lineage>
        <taxon>Eukaryota</taxon>
        <taxon>Fungi</taxon>
        <taxon>Dikarya</taxon>
        <taxon>Basidiomycota</taxon>
        <taxon>Pucciniomycotina</taxon>
        <taxon>Mixiomycetes</taxon>
        <taxon>Mixiales</taxon>
        <taxon>Mixiaceae</taxon>
        <taxon>Mixia</taxon>
    </lineage>
</organism>
<evidence type="ECO:0000313" key="9">
    <source>
        <dbReference type="Proteomes" id="UP000009131"/>
    </source>
</evidence>
<dbReference type="GO" id="GO:0032922">
    <property type="term" value="P:circadian regulation of gene expression"/>
    <property type="evidence" value="ECO:0007669"/>
    <property type="project" value="TreeGrafter"/>
</dbReference>
<dbReference type="InterPro" id="IPR036155">
    <property type="entry name" value="Crypto/Photolyase_N_sf"/>
</dbReference>
<keyword evidence="3 4" id="KW-0274">FAD</keyword>
<dbReference type="Pfam" id="PF03441">
    <property type="entry name" value="FAD_binding_7"/>
    <property type="match status" value="1"/>
</dbReference>
<feature type="site" description="Electron transfer via tryptophanyl radical" evidence="5">
    <location>
        <position position="428"/>
    </location>
</feature>
<dbReference type="OrthoDB" id="435881at2759"/>
<dbReference type="InterPro" id="IPR014729">
    <property type="entry name" value="Rossmann-like_a/b/a_fold"/>
</dbReference>
<dbReference type="Proteomes" id="UP000009131">
    <property type="component" value="Unassembled WGS sequence"/>
</dbReference>
<reference evidence="8 9" key="1">
    <citation type="journal article" date="2011" name="J. Gen. Appl. Microbiol.">
        <title>Draft genome sequencing of the enigmatic basidiomycete Mixia osmundae.</title>
        <authorList>
            <person name="Nishida H."/>
            <person name="Nagatsuka Y."/>
            <person name="Sugiyama J."/>
        </authorList>
    </citation>
    <scope>NUCLEOTIDE SEQUENCE [LARGE SCALE GENOMIC DNA]</scope>
    <source>
        <strain evidence="9">CBS 9802 / IAM 14324 / JCM 22182 / KY 12970</strain>
    </source>
</reference>
<dbReference type="Pfam" id="PF00875">
    <property type="entry name" value="DNA_photolyase"/>
    <property type="match status" value="1"/>
</dbReference>
<dbReference type="PANTHER" id="PTHR11455:SF9">
    <property type="entry name" value="CRYPTOCHROME CIRCADIAN CLOCK 5 ISOFORM X1"/>
    <property type="match status" value="1"/>
</dbReference>
<dbReference type="GO" id="GO:0071949">
    <property type="term" value="F:FAD binding"/>
    <property type="evidence" value="ECO:0007669"/>
    <property type="project" value="TreeGrafter"/>
</dbReference>
<sequence length="601" mass="68493">MARVIYWFRTDLRLHDSPALQAALDLKPDVLFPTWCFDPRYVYEQRVGPNRWKFLLESMSDTSAAITKVNPKSQLFVLRGHPTTILPALLRKWKISDIVWEKDDDPYTMERDKAVEKLAKDAGVKVHVVHGHTLYDAEAIEAKTKGKPYVSYGPFVKILEGLPQPPRPIDAPSSLPNPGPTDLADLKRSEHSVDTWKKNDNNAENRDGEDKIYASFTGPDGKFSVPTMEELGMAKATGIHPGGETEALKRLEAYMKDKEAIINFEKPKTNPGAFDPAATTVLSPYLKFGALSVRTFYWRLQDVVKGTKHTQPPVSLIGQCLWREFFHYNMRVTPNWHEIRGNPICKYIDWRLDDRYDDKGEPIPRSEWKLSDEEKEAEKVLEAWTHGQTGFPWIDAIMRQLKMHGWIHHLARHSVACFLTRGHAYISWVRGKEVFERWLIDHDPAMNTGNWMWLSASAFYSQWFRVYGMAYGSNWDKSGALIREFCPELNKLPDKYIYEPWKAPVSVLKEAGVTLGQTYPRPIFDDKAAKAETQAKMKNAYHVNIHGDHEAVLNGTAAKMLKEGAAAAGDGEESESKSPSKKRKPDSKGKDGLKQPKLKMK</sequence>
<dbReference type="EMBL" id="BABT02000150">
    <property type="protein sequence ID" value="GAA98066.1"/>
    <property type="molecule type" value="Genomic_DNA"/>
</dbReference>
<dbReference type="PROSITE" id="PS51645">
    <property type="entry name" value="PHR_CRY_ALPHA_BETA"/>
    <property type="match status" value="1"/>
</dbReference>
<dbReference type="Gene3D" id="3.40.50.620">
    <property type="entry name" value="HUPs"/>
    <property type="match status" value="1"/>
</dbReference>
<dbReference type="PANTHER" id="PTHR11455">
    <property type="entry name" value="CRYPTOCHROME"/>
    <property type="match status" value="1"/>
</dbReference>
<feature type="region of interest" description="Disordered" evidence="6">
    <location>
        <begin position="163"/>
        <end position="207"/>
    </location>
</feature>
<dbReference type="Gene3D" id="1.10.579.10">
    <property type="entry name" value="DNA Cyclobutane Dipyrimidine Photolyase, subunit A, domain 3"/>
    <property type="match status" value="1"/>
</dbReference>
<dbReference type="OMA" id="GNWNYTA"/>
<dbReference type="SUPFAM" id="SSF48173">
    <property type="entry name" value="Cryptochrome/photolyase FAD-binding domain"/>
    <property type="match status" value="1"/>
</dbReference>
<keyword evidence="2 4" id="KW-0285">Flavoprotein</keyword>
<evidence type="ECO:0000256" key="4">
    <source>
        <dbReference type="PIRSR" id="PIRSR602081-1"/>
    </source>
</evidence>
<dbReference type="SUPFAM" id="SSF52425">
    <property type="entry name" value="Cryptochrome/photolyase, N-terminal domain"/>
    <property type="match status" value="1"/>
</dbReference>
<gene>
    <name evidence="8" type="primary">Mo04748</name>
    <name evidence="8" type="ORF">E5Q_04748</name>
</gene>
<evidence type="ECO:0000313" key="8">
    <source>
        <dbReference type="EMBL" id="GAA98066.1"/>
    </source>
</evidence>
<dbReference type="GO" id="GO:0043153">
    <property type="term" value="P:entrainment of circadian clock by photoperiod"/>
    <property type="evidence" value="ECO:0007669"/>
    <property type="project" value="TreeGrafter"/>
</dbReference>
<accession>G7E5F6</accession>
<feature type="binding site" evidence="4">
    <location>
        <begin position="279"/>
        <end position="283"/>
    </location>
    <ligand>
        <name>FAD</name>
        <dbReference type="ChEBI" id="CHEBI:57692"/>
    </ligand>
</feature>
<feature type="binding site" evidence="4">
    <location>
        <begin position="319"/>
        <end position="326"/>
    </location>
    <ligand>
        <name>FAD</name>
        <dbReference type="ChEBI" id="CHEBI:57692"/>
    </ligand>
</feature>
<feature type="domain" description="Photolyase/cryptochrome alpha/beta" evidence="7">
    <location>
        <begin position="2"/>
        <end position="134"/>
    </location>
</feature>
<dbReference type="InterPro" id="IPR005101">
    <property type="entry name" value="Cryptochr/Photolyase_FAD-bd"/>
</dbReference>
<reference evidence="8 9" key="2">
    <citation type="journal article" date="2012" name="Open Biol.">
        <title>Characteristics of nucleosomes and linker DNA regions on the genome of the basidiomycete Mixia osmundae revealed by mono- and dinucleosome mapping.</title>
        <authorList>
            <person name="Nishida H."/>
            <person name="Kondo S."/>
            <person name="Matsumoto T."/>
            <person name="Suzuki Y."/>
            <person name="Yoshikawa H."/>
            <person name="Taylor T.D."/>
            <person name="Sugiyama J."/>
        </authorList>
    </citation>
    <scope>NUCLEOTIDE SEQUENCE [LARGE SCALE GENOMIC DNA]</scope>
    <source>
        <strain evidence="9">CBS 9802 / IAM 14324 / JCM 22182 / KY 12970</strain>
    </source>
</reference>
<dbReference type="eggNOG" id="KOG0133">
    <property type="taxonomic scope" value="Eukaryota"/>
</dbReference>
<proteinExistence type="inferred from homology"/>
<feature type="compositionally biased region" description="Basic and acidic residues" evidence="6">
    <location>
        <begin position="184"/>
        <end position="207"/>
    </location>
</feature>
<dbReference type="InterPro" id="IPR036134">
    <property type="entry name" value="Crypto/Photolyase_FAD-like_sf"/>
</dbReference>
<feature type="site" description="Electron transfer via tryptophanyl radical" evidence="5">
    <location>
        <position position="368"/>
    </location>
</feature>
<evidence type="ECO:0000256" key="2">
    <source>
        <dbReference type="ARBA" id="ARBA00022630"/>
    </source>
</evidence>
<evidence type="ECO:0000256" key="3">
    <source>
        <dbReference type="ARBA" id="ARBA00022827"/>
    </source>
</evidence>
<dbReference type="HOGENOM" id="CLU_010348_3_3_1"/>
<dbReference type="GO" id="GO:0003904">
    <property type="term" value="F:deoxyribodipyrimidine photo-lyase activity"/>
    <property type="evidence" value="ECO:0007669"/>
    <property type="project" value="TreeGrafter"/>
</dbReference>
<comment type="caution">
    <text evidence="8">The sequence shown here is derived from an EMBL/GenBank/DDBJ whole genome shotgun (WGS) entry which is preliminary data.</text>
</comment>